<sequence>MRLQLSFMVEKMRIQKHKGSKYEYILIILQNSDQLANTPASAMELEGRDTDPVVDHVATTRVLYLCELIVNINISKNAEKVIRSKSSELFYAAGDLD</sequence>
<evidence type="ECO:0000313" key="1">
    <source>
        <dbReference type="EMBL" id="KAH3807056.1"/>
    </source>
</evidence>
<protein>
    <submittedName>
        <fullName evidence="1">Uncharacterized protein</fullName>
    </submittedName>
</protein>
<accession>A0A9D4G1F9</accession>
<organism evidence="1 2">
    <name type="scientific">Dreissena polymorpha</name>
    <name type="common">Zebra mussel</name>
    <name type="synonym">Mytilus polymorpha</name>
    <dbReference type="NCBI Taxonomy" id="45954"/>
    <lineage>
        <taxon>Eukaryota</taxon>
        <taxon>Metazoa</taxon>
        <taxon>Spiralia</taxon>
        <taxon>Lophotrochozoa</taxon>
        <taxon>Mollusca</taxon>
        <taxon>Bivalvia</taxon>
        <taxon>Autobranchia</taxon>
        <taxon>Heteroconchia</taxon>
        <taxon>Euheterodonta</taxon>
        <taxon>Imparidentia</taxon>
        <taxon>Neoheterodontei</taxon>
        <taxon>Myida</taxon>
        <taxon>Dreissenoidea</taxon>
        <taxon>Dreissenidae</taxon>
        <taxon>Dreissena</taxon>
    </lineage>
</organism>
<reference evidence="1" key="1">
    <citation type="journal article" date="2019" name="bioRxiv">
        <title>The Genome of the Zebra Mussel, Dreissena polymorpha: A Resource for Invasive Species Research.</title>
        <authorList>
            <person name="McCartney M.A."/>
            <person name="Auch B."/>
            <person name="Kono T."/>
            <person name="Mallez S."/>
            <person name="Zhang Y."/>
            <person name="Obille A."/>
            <person name="Becker A."/>
            <person name="Abrahante J.E."/>
            <person name="Garbe J."/>
            <person name="Badalamenti J.P."/>
            <person name="Herman A."/>
            <person name="Mangelson H."/>
            <person name="Liachko I."/>
            <person name="Sullivan S."/>
            <person name="Sone E.D."/>
            <person name="Koren S."/>
            <person name="Silverstein K.A.T."/>
            <person name="Beckman K.B."/>
            <person name="Gohl D.M."/>
        </authorList>
    </citation>
    <scope>NUCLEOTIDE SEQUENCE</scope>
    <source>
        <strain evidence="1">Duluth1</strain>
        <tissue evidence="1">Whole animal</tissue>
    </source>
</reference>
<evidence type="ECO:0000313" key="2">
    <source>
        <dbReference type="Proteomes" id="UP000828390"/>
    </source>
</evidence>
<reference evidence="1" key="2">
    <citation type="submission" date="2020-11" db="EMBL/GenBank/DDBJ databases">
        <authorList>
            <person name="McCartney M.A."/>
            <person name="Auch B."/>
            <person name="Kono T."/>
            <person name="Mallez S."/>
            <person name="Becker A."/>
            <person name="Gohl D.M."/>
            <person name="Silverstein K.A.T."/>
            <person name="Koren S."/>
            <person name="Bechman K.B."/>
            <person name="Herman A."/>
            <person name="Abrahante J.E."/>
            <person name="Garbe J."/>
        </authorList>
    </citation>
    <scope>NUCLEOTIDE SEQUENCE</scope>
    <source>
        <strain evidence="1">Duluth1</strain>
        <tissue evidence="1">Whole animal</tissue>
    </source>
</reference>
<keyword evidence="2" id="KW-1185">Reference proteome</keyword>
<name>A0A9D4G1F9_DREPO</name>
<comment type="caution">
    <text evidence="1">The sequence shown here is derived from an EMBL/GenBank/DDBJ whole genome shotgun (WGS) entry which is preliminary data.</text>
</comment>
<proteinExistence type="predicted"/>
<dbReference type="AlphaFoldDB" id="A0A9D4G1F9"/>
<dbReference type="Proteomes" id="UP000828390">
    <property type="component" value="Unassembled WGS sequence"/>
</dbReference>
<dbReference type="EMBL" id="JAIWYP010000006">
    <property type="protein sequence ID" value="KAH3807056.1"/>
    <property type="molecule type" value="Genomic_DNA"/>
</dbReference>
<gene>
    <name evidence="1" type="ORF">DPMN_135389</name>
</gene>